<dbReference type="Proteomes" id="UP000001661">
    <property type="component" value="Chromosome"/>
</dbReference>
<keyword evidence="2" id="KW-1185">Reference proteome</keyword>
<dbReference type="STRING" id="574087.Acear_0912"/>
<dbReference type="RefSeq" id="WP_013277892.1">
    <property type="nucleotide sequence ID" value="NC_014378.1"/>
</dbReference>
<dbReference type="PANTHER" id="PTHR42827:SF1">
    <property type="entry name" value="IRON-SULFUR CLUSTER-BINDING PROTEIN"/>
    <property type="match status" value="1"/>
</dbReference>
<name>D9QPK5_ACEAZ</name>
<evidence type="ECO:0000313" key="2">
    <source>
        <dbReference type="Proteomes" id="UP000001661"/>
    </source>
</evidence>
<evidence type="ECO:0008006" key="3">
    <source>
        <dbReference type="Google" id="ProtNLM"/>
    </source>
</evidence>
<accession>D9QPK5</accession>
<dbReference type="KEGG" id="aar:Acear_0912"/>
<reference evidence="1 2" key="1">
    <citation type="journal article" date="2010" name="Stand. Genomic Sci.">
        <title>Complete genome sequence of Acetohalobium arabaticum type strain (Z-7288).</title>
        <authorList>
            <person name="Sikorski J."/>
            <person name="Lapidus A."/>
            <person name="Chertkov O."/>
            <person name="Lucas S."/>
            <person name="Copeland A."/>
            <person name="Glavina Del Rio T."/>
            <person name="Nolan M."/>
            <person name="Tice H."/>
            <person name="Cheng J.F."/>
            <person name="Han C."/>
            <person name="Brambilla E."/>
            <person name="Pitluck S."/>
            <person name="Liolios K."/>
            <person name="Ivanova N."/>
            <person name="Mavromatis K."/>
            <person name="Mikhailova N."/>
            <person name="Pati A."/>
            <person name="Bruce D."/>
            <person name="Detter C."/>
            <person name="Tapia R."/>
            <person name="Goodwin L."/>
            <person name="Chen A."/>
            <person name="Palaniappan K."/>
            <person name="Land M."/>
            <person name="Hauser L."/>
            <person name="Chang Y.J."/>
            <person name="Jeffries C.D."/>
            <person name="Rohde M."/>
            <person name="Goker M."/>
            <person name="Spring S."/>
            <person name="Woyke T."/>
            <person name="Bristow J."/>
            <person name="Eisen J.A."/>
            <person name="Markowitz V."/>
            <person name="Hugenholtz P."/>
            <person name="Kyrpides N.C."/>
            <person name="Klenk H.P."/>
        </authorList>
    </citation>
    <scope>NUCLEOTIDE SEQUENCE [LARGE SCALE GENOMIC DNA]</scope>
    <source>
        <strain evidence="2">ATCC 49924 / DSM 5501 / Z-7288</strain>
    </source>
</reference>
<dbReference type="OrthoDB" id="9815745at2"/>
<dbReference type="PANTHER" id="PTHR42827">
    <property type="entry name" value="IRON-SULFUR CLUSTER-BINDING PROTEIN-RELATED"/>
    <property type="match status" value="1"/>
</dbReference>
<sequence>MNTISKLKFSSSILKKAKEFGADLVGIADVDELKESPSHTAAPKISPVEVGQREGDLEPGEAAWPEGGKSVIVTAISHPEDKPELDWWHGKHSPPGNQKLVTVIKELIKWINNNYEEVETHYIPYHVEKGGIFLKDAAVMAGLGCIGRNNLLVSPEYGPRVRLRAMIVDVELPPTGPITFDPCSDCEEYCLEKCPQNSFGSIIYDREEIGQERLPGRIGDYSRFKCNDQMEKNIETAEEKDEKVLYEPSGEMVQLLKYCRNCEFSCPIGKE</sequence>
<evidence type="ECO:0000313" key="1">
    <source>
        <dbReference type="EMBL" id="ADL12446.1"/>
    </source>
</evidence>
<protein>
    <recommendedName>
        <fullName evidence="3">Epoxyqueuosine reductase</fullName>
    </recommendedName>
</protein>
<gene>
    <name evidence="1" type="ordered locus">Acear_0912</name>
</gene>
<proteinExistence type="predicted"/>
<dbReference type="EMBL" id="CP002105">
    <property type="protein sequence ID" value="ADL12446.1"/>
    <property type="molecule type" value="Genomic_DNA"/>
</dbReference>
<organism evidence="1 2">
    <name type="scientific">Acetohalobium arabaticum (strain ATCC 49924 / DSM 5501 / Z-7288)</name>
    <dbReference type="NCBI Taxonomy" id="574087"/>
    <lineage>
        <taxon>Bacteria</taxon>
        <taxon>Bacillati</taxon>
        <taxon>Bacillota</taxon>
        <taxon>Clostridia</taxon>
        <taxon>Halanaerobiales</taxon>
        <taxon>Halobacteroidaceae</taxon>
        <taxon>Acetohalobium</taxon>
    </lineage>
</organism>
<dbReference type="eggNOG" id="COG1600">
    <property type="taxonomic scope" value="Bacteria"/>
</dbReference>
<dbReference type="HOGENOM" id="CLU_081793_0_0_9"/>
<dbReference type="AlphaFoldDB" id="D9QPK5"/>